<evidence type="ECO:0000313" key="3">
    <source>
        <dbReference type="Proteomes" id="UP001183414"/>
    </source>
</evidence>
<accession>A0ABU2NQE1</accession>
<protein>
    <recommendedName>
        <fullName evidence="4">Translation initiation factor IF-2</fullName>
    </recommendedName>
</protein>
<feature type="compositionally biased region" description="Basic and acidic residues" evidence="1">
    <location>
        <begin position="39"/>
        <end position="48"/>
    </location>
</feature>
<reference evidence="3" key="1">
    <citation type="submission" date="2023-07" db="EMBL/GenBank/DDBJ databases">
        <title>30 novel species of actinomycetes from the DSMZ collection.</title>
        <authorList>
            <person name="Nouioui I."/>
        </authorList>
    </citation>
    <scope>NUCLEOTIDE SEQUENCE [LARGE SCALE GENOMIC DNA]</scope>
    <source>
        <strain evidence="3">DSM 42041</strain>
    </source>
</reference>
<gene>
    <name evidence="2" type="ORF">RM572_10450</name>
</gene>
<organism evidence="2 3">
    <name type="scientific">Streptomyces hazeniae</name>
    <dbReference type="NCBI Taxonomy" id="3075538"/>
    <lineage>
        <taxon>Bacteria</taxon>
        <taxon>Bacillati</taxon>
        <taxon>Actinomycetota</taxon>
        <taxon>Actinomycetes</taxon>
        <taxon>Kitasatosporales</taxon>
        <taxon>Streptomycetaceae</taxon>
        <taxon>Streptomyces</taxon>
    </lineage>
</organism>
<comment type="caution">
    <text evidence="2">The sequence shown here is derived from an EMBL/GenBank/DDBJ whole genome shotgun (WGS) entry which is preliminary data.</text>
</comment>
<evidence type="ECO:0008006" key="4">
    <source>
        <dbReference type="Google" id="ProtNLM"/>
    </source>
</evidence>
<evidence type="ECO:0000256" key="1">
    <source>
        <dbReference type="SAM" id="MobiDB-lite"/>
    </source>
</evidence>
<feature type="region of interest" description="Disordered" evidence="1">
    <location>
        <begin position="1"/>
        <end position="161"/>
    </location>
</feature>
<feature type="compositionally biased region" description="Pro residues" evidence="1">
    <location>
        <begin position="11"/>
        <end position="32"/>
    </location>
</feature>
<feature type="compositionally biased region" description="Low complexity" evidence="1">
    <location>
        <begin position="82"/>
        <end position="107"/>
    </location>
</feature>
<name>A0ABU2NQE1_9ACTN</name>
<feature type="region of interest" description="Disordered" evidence="1">
    <location>
        <begin position="374"/>
        <end position="401"/>
    </location>
</feature>
<dbReference type="RefSeq" id="WP_311672984.1">
    <property type="nucleotide sequence ID" value="NZ_JAVREQ010000007.1"/>
</dbReference>
<evidence type="ECO:0000313" key="2">
    <source>
        <dbReference type="EMBL" id="MDT0379185.1"/>
    </source>
</evidence>
<dbReference type="EMBL" id="JAVREQ010000007">
    <property type="protein sequence ID" value="MDT0379185.1"/>
    <property type="molecule type" value="Genomic_DNA"/>
</dbReference>
<feature type="compositionally biased region" description="Pro residues" evidence="1">
    <location>
        <begin position="121"/>
        <end position="145"/>
    </location>
</feature>
<dbReference type="Proteomes" id="UP001183414">
    <property type="component" value="Unassembled WGS sequence"/>
</dbReference>
<proteinExistence type="predicted"/>
<sequence>MSTEAGRPRNPHVPLPPAAPPRPTVPPRPRTAPPTTGEPAREGRRNDAAGKGGPPSPGAAPIPEDEPTTRVAPRTAPRDTSRPGAAARTATTRTSAAGTASPGTTAAPVPPPRPPRRPDVPATPPPPSAGAPPPRPPHPPRPAPAAPRFDDDIAGPPTFRLRPIRDEEPRRLPMRTVAAAACLVLGVGLLGGTTAGTLLADDAEAGPSAAQAAFDEARGLWHNVPVDGLFPRTVEAEGAGPGGADRRWTRLAVAPDGPCRQAFDPLLAKAVSPVGCRRLVRATYADETSTSVVTVGLVFTEADRTGMRALRARFEEEGLAERTDLMPRTFPPRGTVAADFGDAQRASWTVRVLTGAPVIVFAVSGFADGRPVAEPRPAADAVDPEATSAPAQAGLGHDARGLADRIEQALRARLPEPAKEEN</sequence>
<keyword evidence="3" id="KW-1185">Reference proteome</keyword>